<dbReference type="EMBL" id="PDCK01000040">
    <property type="protein sequence ID" value="PRQ49856.1"/>
    <property type="molecule type" value="Genomic_DNA"/>
</dbReference>
<reference evidence="1 2" key="1">
    <citation type="journal article" date="2018" name="Nat. Genet.">
        <title>The Rosa genome provides new insights in the design of modern roses.</title>
        <authorList>
            <person name="Bendahmane M."/>
        </authorList>
    </citation>
    <scope>NUCLEOTIDE SEQUENCE [LARGE SCALE GENOMIC DNA]</scope>
    <source>
        <strain evidence="2">cv. Old Blush</strain>
    </source>
</reference>
<keyword evidence="2" id="KW-1185">Reference proteome</keyword>
<name>A0A2P6RTV2_ROSCH</name>
<gene>
    <name evidence="1" type="ORF">RchiOBHm_Chr2g0126581</name>
</gene>
<proteinExistence type="predicted"/>
<comment type="caution">
    <text evidence="1">The sequence shown here is derived from an EMBL/GenBank/DDBJ whole genome shotgun (WGS) entry which is preliminary data.</text>
</comment>
<evidence type="ECO:0000313" key="1">
    <source>
        <dbReference type="EMBL" id="PRQ49856.1"/>
    </source>
</evidence>
<dbReference type="Gramene" id="PRQ49856">
    <property type="protein sequence ID" value="PRQ49856"/>
    <property type="gene ID" value="RchiOBHm_Chr2g0126581"/>
</dbReference>
<dbReference type="AlphaFoldDB" id="A0A2P6RTV2"/>
<evidence type="ECO:0000313" key="2">
    <source>
        <dbReference type="Proteomes" id="UP000238479"/>
    </source>
</evidence>
<organism evidence="1 2">
    <name type="scientific">Rosa chinensis</name>
    <name type="common">China rose</name>
    <dbReference type="NCBI Taxonomy" id="74649"/>
    <lineage>
        <taxon>Eukaryota</taxon>
        <taxon>Viridiplantae</taxon>
        <taxon>Streptophyta</taxon>
        <taxon>Embryophyta</taxon>
        <taxon>Tracheophyta</taxon>
        <taxon>Spermatophyta</taxon>
        <taxon>Magnoliopsida</taxon>
        <taxon>eudicotyledons</taxon>
        <taxon>Gunneridae</taxon>
        <taxon>Pentapetalae</taxon>
        <taxon>rosids</taxon>
        <taxon>fabids</taxon>
        <taxon>Rosales</taxon>
        <taxon>Rosaceae</taxon>
        <taxon>Rosoideae</taxon>
        <taxon>Rosoideae incertae sedis</taxon>
        <taxon>Rosa</taxon>
    </lineage>
</organism>
<evidence type="ECO:0008006" key="3">
    <source>
        <dbReference type="Google" id="ProtNLM"/>
    </source>
</evidence>
<protein>
    <recommendedName>
        <fullName evidence="3">Retrotransposon Copia-like N-terminal domain-containing protein</fullName>
    </recommendedName>
</protein>
<dbReference type="Proteomes" id="UP000238479">
    <property type="component" value="Chromosome 2"/>
</dbReference>
<sequence>MSSTPSPSPNITQIVLSLEQSSQLINPSLSPHQLTNVIPVKLSKDNYLTWKSLLIPILQTYACWALLKALMFVHHLPYPTPPL</sequence>
<accession>A0A2P6RTV2</accession>